<sequence length="260" mass="28577">MASLTAGAAGAAVASHCFGIRHHVPAELAATAAEEGSPFPPIHPSRSPPPRPVKPHLCNIWGRSDATNGRKGAKAQRLPKSLAKACRAKVSVTRLPPVFAELAFEDWPLFPSVCLWLQWQDCDYDSNYLCDCLLVNHGALRQLGIKCNRASMPTCLHHNAVVLGRTSPFIGTKKSKKQWCIHHRLPYRDADGSQYSISRASVDPQRRRLARPFSAFRATPAAHQRSRQGRPPEAIGCLVHTSSDVPHRRSCFYGAAPNQK</sequence>
<dbReference type="EMBL" id="JAULSR010000001">
    <property type="protein sequence ID" value="KAK0634470.1"/>
    <property type="molecule type" value="Genomic_DNA"/>
</dbReference>
<accession>A0AA39XK10</accession>
<name>A0AA39XK10_9PEZI</name>
<evidence type="ECO:0000313" key="2">
    <source>
        <dbReference type="Proteomes" id="UP001174934"/>
    </source>
</evidence>
<protein>
    <submittedName>
        <fullName evidence="1">Uncharacterized protein</fullName>
    </submittedName>
</protein>
<dbReference type="AlphaFoldDB" id="A0AA39XK10"/>
<comment type="caution">
    <text evidence="1">The sequence shown here is derived from an EMBL/GenBank/DDBJ whole genome shotgun (WGS) entry which is preliminary data.</text>
</comment>
<keyword evidence="2" id="KW-1185">Reference proteome</keyword>
<proteinExistence type="predicted"/>
<evidence type="ECO:0000313" key="1">
    <source>
        <dbReference type="EMBL" id="KAK0634470.1"/>
    </source>
</evidence>
<reference evidence="1" key="1">
    <citation type="submission" date="2023-06" db="EMBL/GenBank/DDBJ databases">
        <title>Genome-scale phylogeny and comparative genomics of the fungal order Sordariales.</title>
        <authorList>
            <consortium name="Lawrence Berkeley National Laboratory"/>
            <person name="Hensen N."/>
            <person name="Bonometti L."/>
            <person name="Westerberg I."/>
            <person name="Brannstrom I.O."/>
            <person name="Guillou S."/>
            <person name="Cros-Aarteil S."/>
            <person name="Calhoun S."/>
            <person name="Haridas S."/>
            <person name="Kuo A."/>
            <person name="Mondo S."/>
            <person name="Pangilinan J."/>
            <person name="Riley R."/>
            <person name="LaButti K."/>
            <person name="Andreopoulos B."/>
            <person name="Lipzen A."/>
            <person name="Chen C."/>
            <person name="Yanf M."/>
            <person name="Daum C."/>
            <person name="Ng V."/>
            <person name="Clum A."/>
            <person name="Steindorff A."/>
            <person name="Ohm R."/>
            <person name="Martin F."/>
            <person name="Silar P."/>
            <person name="Natvig D."/>
            <person name="Lalanne C."/>
            <person name="Gautier V."/>
            <person name="Ament-velasquez S.L."/>
            <person name="Kruys A."/>
            <person name="Hutchinson M.I."/>
            <person name="Powell A.J."/>
            <person name="Barry K."/>
            <person name="Miller A.N."/>
            <person name="Grigoriev I.V."/>
            <person name="Debuchy R."/>
            <person name="Gladieux P."/>
            <person name="Thoren M.H."/>
            <person name="Johannesson H."/>
        </authorList>
    </citation>
    <scope>NUCLEOTIDE SEQUENCE</scope>
    <source>
        <strain evidence="1">SMH3391-2</strain>
    </source>
</reference>
<organism evidence="1 2">
    <name type="scientific">Bombardia bombarda</name>
    <dbReference type="NCBI Taxonomy" id="252184"/>
    <lineage>
        <taxon>Eukaryota</taxon>
        <taxon>Fungi</taxon>
        <taxon>Dikarya</taxon>
        <taxon>Ascomycota</taxon>
        <taxon>Pezizomycotina</taxon>
        <taxon>Sordariomycetes</taxon>
        <taxon>Sordariomycetidae</taxon>
        <taxon>Sordariales</taxon>
        <taxon>Lasiosphaeriaceae</taxon>
        <taxon>Bombardia</taxon>
    </lineage>
</organism>
<gene>
    <name evidence="1" type="ORF">B0T17DRAFT_502126</name>
</gene>
<dbReference type="Proteomes" id="UP001174934">
    <property type="component" value="Unassembled WGS sequence"/>
</dbReference>